<dbReference type="SUPFAM" id="SSF81901">
    <property type="entry name" value="HCP-like"/>
    <property type="match status" value="1"/>
</dbReference>
<dbReference type="SUPFAM" id="SSF48452">
    <property type="entry name" value="TPR-like"/>
    <property type="match status" value="1"/>
</dbReference>
<keyword evidence="1" id="KW-0802">TPR repeat</keyword>
<feature type="repeat" description="TPR" evidence="1">
    <location>
        <begin position="162"/>
        <end position="195"/>
    </location>
</feature>
<dbReference type="SMART" id="SM00028">
    <property type="entry name" value="TPR"/>
    <property type="match status" value="6"/>
</dbReference>
<dbReference type="PANTHER" id="PTHR12558">
    <property type="entry name" value="CELL DIVISION CYCLE 16,23,27"/>
    <property type="match status" value="1"/>
</dbReference>
<accession>A0ABV9HV02</accession>
<dbReference type="InterPro" id="IPR011990">
    <property type="entry name" value="TPR-like_helical_dom_sf"/>
</dbReference>
<dbReference type="SUPFAM" id="SSF56935">
    <property type="entry name" value="Porins"/>
    <property type="match status" value="1"/>
</dbReference>
<dbReference type="InterPro" id="IPR019734">
    <property type="entry name" value="TPR_rpt"/>
</dbReference>
<dbReference type="Proteomes" id="UP001596043">
    <property type="component" value="Unassembled WGS sequence"/>
</dbReference>
<feature type="signal peptide" evidence="2">
    <location>
        <begin position="1"/>
        <end position="20"/>
    </location>
</feature>
<dbReference type="Pfam" id="PF14559">
    <property type="entry name" value="TPR_19"/>
    <property type="match status" value="1"/>
</dbReference>
<dbReference type="EMBL" id="JBHSFV010000003">
    <property type="protein sequence ID" value="MFC4633540.1"/>
    <property type="molecule type" value="Genomic_DNA"/>
</dbReference>
<organism evidence="3 4">
    <name type="scientific">Dokdonia ponticola</name>
    <dbReference type="NCBI Taxonomy" id="2041041"/>
    <lineage>
        <taxon>Bacteria</taxon>
        <taxon>Pseudomonadati</taxon>
        <taxon>Bacteroidota</taxon>
        <taxon>Flavobacteriia</taxon>
        <taxon>Flavobacteriales</taxon>
        <taxon>Flavobacteriaceae</taxon>
        <taxon>Dokdonia</taxon>
    </lineage>
</organism>
<keyword evidence="2" id="KW-0732">Signal</keyword>
<evidence type="ECO:0000256" key="1">
    <source>
        <dbReference type="PROSITE-ProRule" id="PRU00339"/>
    </source>
</evidence>
<reference evidence="4" key="1">
    <citation type="journal article" date="2019" name="Int. J. Syst. Evol. Microbiol.">
        <title>The Global Catalogue of Microorganisms (GCM) 10K type strain sequencing project: providing services to taxonomists for standard genome sequencing and annotation.</title>
        <authorList>
            <consortium name="The Broad Institute Genomics Platform"/>
            <consortium name="The Broad Institute Genome Sequencing Center for Infectious Disease"/>
            <person name="Wu L."/>
            <person name="Ma J."/>
        </authorList>
    </citation>
    <scope>NUCLEOTIDE SEQUENCE [LARGE SCALE GENOMIC DNA]</scope>
    <source>
        <strain evidence="4">YJ-61-S</strain>
    </source>
</reference>
<evidence type="ECO:0000256" key="2">
    <source>
        <dbReference type="SAM" id="SignalP"/>
    </source>
</evidence>
<dbReference type="PANTHER" id="PTHR12558:SF13">
    <property type="entry name" value="CELL DIVISION CYCLE PROTEIN 27 HOMOLOG"/>
    <property type="match status" value="1"/>
</dbReference>
<proteinExistence type="predicted"/>
<feature type="repeat" description="TPR" evidence="1">
    <location>
        <begin position="19"/>
        <end position="52"/>
    </location>
</feature>
<feature type="chain" id="PRO_5047342664" evidence="2">
    <location>
        <begin position="21"/>
        <end position="687"/>
    </location>
</feature>
<gene>
    <name evidence="3" type="ORF">ACFO3O_06455</name>
</gene>
<evidence type="ECO:0000313" key="4">
    <source>
        <dbReference type="Proteomes" id="UP001596043"/>
    </source>
</evidence>
<name>A0ABV9HV02_9FLAO</name>
<comment type="caution">
    <text evidence="3">The sequence shown here is derived from an EMBL/GenBank/DDBJ whole genome shotgun (WGS) entry which is preliminary data.</text>
</comment>
<keyword evidence="4" id="KW-1185">Reference proteome</keyword>
<sequence length="687" mass="77859">MKATTIIVILIILQSFLGHAQDMQEGFTYLETGKYQEAVTYFESVLETYPENKTARLCYGRAVGLQGDAPKAVAIFENLLKEYPQDFEIQLNYAESLLWNKKYTEAKTYYETLLKKDDTSFPTLLGYANTLSNLKMYEKALAYVNKALTVLPGNANALVSKKYIYLGYANQYVQSQEYDTALIVLQKNIEVDPSDTETLLNIANVYLITSAFAKAKTTYLTLEKNDSIIALNGLSLVSHLEGKEKKALKISKRAMALLTDQTDETVRNQTVERFAQALVWNKKYTISGHVIDSLTQVYPDKNWVRSLRATQDVYTGDFKKALIQYDSILEKDSLSFDGNLGKANAQKALGDYEKAYDQAAKAYAIFGKQKDVMTFTKTLDKQFTPVVETRTSYSFDNGDNEATTFLANASLPLSTKLKVFGAYQYRDAQNTVTNSEAKASSVYVGLRYAVKPRVMLNAQAGITDVTTNDGNYAAFLADVSLSLQPGKRQNLDLGYRREWEDFNADLLQRAIAKNTLYGTYNLSTNANIGWYTQYNFTFQNDDNQKHLLFTSLYYSIFDKPLLKTGINYQYISFKDQVPAIYFSPESFNVVEVFVDFLKNQKGKWFYNLNAATGLQFIEDQEQQAIYRFQGKLGYHVSERLSVDVFGLHSNIASATAAGFRFTEVGFHVKWDLTKKPIFRKVVGELKE</sequence>
<dbReference type="Pfam" id="PF13174">
    <property type="entry name" value="TPR_6"/>
    <property type="match status" value="1"/>
</dbReference>
<dbReference type="RefSeq" id="WP_379977750.1">
    <property type="nucleotide sequence ID" value="NZ_JBHSFV010000003.1"/>
</dbReference>
<dbReference type="PROSITE" id="PS50005">
    <property type="entry name" value="TPR"/>
    <property type="match status" value="2"/>
</dbReference>
<protein>
    <submittedName>
        <fullName evidence="3">Tetratricopeptide repeat protein</fullName>
    </submittedName>
</protein>
<dbReference type="Gene3D" id="1.25.40.10">
    <property type="entry name" value="Tetratricopeptide repeat domain"/>
    <property type="match status" value="2"/>
</dbReference>
<evidence type="ECO:0000313" key="3">
    <source>
        <dbReference type="EMBL" id="MFC4633540.1"/>
    </source>
</evidence>